<protein>
    <recommendedName>
        <fullName evidence="6">Protein grindelwald</fullName>
    </recommendedName>
</protein>
<dbReference type="Proteomes" id="UP001642520">
    <property type="component" value="Unassembled WGS sequence"/>
</dbReference>
<evidence type="ECO:0008006" key="6">
    <source>
        <dbReference type="Google" id="ProtNLM"/>
    </source>
</evidence>
<evidence type="ECO:0000313" key="5">
    <source>
        <dbReference type="Proteomes" id="UP001642520"/>
    </source>
</evidence>
<evidence type="ECO:0000256" key="3">
    <source>
        <dbReference type="SAM" id="SignalP"/>
    </source>
</evidence>
<evidence type="ECO:0000256" key="1">
    <source>
        <dbReference type="SAM" id="MobiDB-lite"/>
    </source>
</evidence>
<organism evidence="4 5">
    <name type="scientific">Xylocopa violacea</name>
    <name type="common">Violet carpenter bee</name>
    <name type="synonym">Apis violacea</name>
    <dbReference type="NCBI Taxonomy" id="135666"/>
    <lineage>
        <taxon>Eukaryota</taxon>
        <taxon>Metazoa</taxon>
        <taxon>Ecdysozoa</taxon>
        <taxon>Arthropoda</taxon>
        <taxon>Hexapoda</taxon>
        <taxon>Insecta</taxon>
        <taxon>Pterygota</taxon>
        <taxon>Neoptera</taxon>
        <taxon>Endopterygota</taxon>
        <taxon>Hymenoptera</taxon>
        <taxon>Apocrita</taxon>
        <taxon>Aculeata</taxon>
        <taxon>Apoidea</taxon>
        <taxon>Anthophila</taxon>
        <taxon>Apidae</taxon>
        <taxon>Xylocopa</taxon>
        <taxon>Xylocopa</taxon>
    </lineage>
</organism>
<feature type="region of interest" description="Disordered" evidence="1">
    <location>
        <begin position="177"/>
        <end position="250"/>
    </location>
</feature>
<keyword evidence="2" id="KW-0812">Transmembrane</keyword>
<proteinExistence type="predicted"/>
<feature type="transmembrane region" description="Helical" evidence="2">
    <location>
        <begin position="92"/>
        <end position="115"/>
    </location>
</feature>
<keyword evidence="2" id="KW-1133">Transmembrane helix</keyword>
<feature type="compositionally biased region" description="Polar residues" evidence="1">
    <location>
        <begin position="188"/>
        <end position="213"/>
    </location>
</feature>
<feature type="signal peptide" evidence="3">
    <location>
        <begin position="1"/>
        <end position="21"/>
    </location>
</feature>
<gene>
    <name evidence="4" type="ORF">XYLVIOL_LOCUS11120</name>
</gene>
<evidence type="ECO:0000256" key="2">
    <source>
        <dbReference type="SAM" id="Phobius"/>
    </source>
</evidence>
<keyword evidence="3" id="KW-0732">Signal</keyword>
<evidence type="ECO:0000313" key="4">
    <source>
        <dbReference type="EMBL" id="CAL7952538.1"/>
    </source>
</evidence>
<keyword evidence="2" id="KW-0472">Membrane</keyword>
<name>A0ABP1PIW8_XYLVO</name>
<sequence>MNKPPMGLLALGLLLIDTAAADFKLNGVECDEKYCSTHEYCSPYDKHCKPCSSICDSPGEIVSAECVSDCQEYLHDKRYVLLEQYKEEVGRLWILVVISMAMALLSLLSIVYAFVHRFARWDKIRAAVGRTFTGSKRIERTENGNNNDNRRKDAEDAELGAASRHNGLKLTMPTISASVAPSRHAEPSSASRNENGSGSGIDNVTPNTTSTTLSRRHPSEDTTLDYAYDNPAMTPSPEAVQLRPKRESSF</sequence>
<feature type="chain" id="PRO_5047121350" description="Protein grindelwald" evidence="3">
    <location>
        <begin position="22"/>
        <end position="250"/>
    </location>
</feature>
<reference evidence="4 5" key="1">
    <citation type="submission" date="2024-08" db="EMBL/GenBank/DDBJ databases">
        <authorList>
            <person name="Will J Nash"/>
            <person name="Angela Man"/>
            <person name="Seanna McTaggart"/>
            <person name="Kendall Baker"/>
            <person name="Tom Barker"/>
            <person name="Leah Catchpole"/>
            <person name="Alex Durrant"/>
            <person name="Karim Gharbi"/>
            <person name="Naomi Irish"/>
            <person name="Gemy Kaithakottil"/>
            <person name="Debby Ku"/>
            <person name="Aaliyah Providence"/>
            <person name="Felix Shaw"/>
            <person name="David Swarbreck"/>
            <person name="Chris Watkins"/>
            <person name="Ann M. McCartney"/>
            <person name="Giulio Formenti"/>
            <person name="Alice Mouton"/>
            <person name="Noel Vella"/>
            <person name="Bjorn M von Reumont"/>
            <person name="Adriana Vella"/>
            <person name="Wilfried Haerty"/>
        </authorList>
    </citation>
    <scope>NUCLEOTIDE SEQUENCE [LARGE SCALE GENOMIC DNA]</scope>
</reference>
<keyword evidence="5" id="KW-1185">Reference proteome</keyword>
<accession>A0ABP1PIW8</accession>
<comment type="caution">
    <text evidence="4">The sequence shown here is derived from an EMBL/GenBank/DDBJ whole genome shotgun (WGS) entry which is preliminary data.</text>
</comment>
<dbReference type="EMBL" id="CAXAJV020001301">
    <property type="protein sequence ID" value="CAL7952538.1"/>
    <property type="molecule type" value="Genomic_DNA"/>
</dbReference>